<evidence type="ECO:0000313" key="2">
    <source>
        <dbReference type="EMBL" id="MBB6428843.1"/>
    </source>
</evidence>
<dbReference type="PANTHER" id="PTHR32063">
    <property type="match status" value="1"/>
</dbReference>
<dbReference type="Gene3D" id="3.30.70.1440">
    <property type="entry name" value="Multidrug efflux transporter AcrB pore domain"/>
    <property type="match status" value="1"/>
</dbReference>
<dbReference type="InterPro" id="IPR001036">
    <property type="entry name" value="Acrflvin-R"/>
</dbReference>
<keyword evidence="3" id="KW-1185">Reference proteome</keyword>
<proteinExistence type="predicted"/>
<dbReference type="RefSeq" id="WP_184676348.1">
    <property type="nucleotide sequence ID" value="NZ_JACHGY010000001.1"/>
</dbReference>
<feature type="transmembrane region" description="Helical" evidence="1">
    <location>
        <begin position="1016"/>
        <end position="1046"/>
    </location>
</feature>
<dbReference type="Gene3D" id="3.30.2090.10">
    <property type="entry name" value="Multidrug efflux transporter AcrB TolC docking domain, DN and DC subdomains"/>
    <property type="match status" value="2"/>
</dbReference>
<dbReference type="EMBL" id="JACHGY010000001">
    <property type="protein sequence ID" value="MBB6428843.1"/>
    <property type="molecule type" value="Genomic_DNA"/>
</dbReference>
<feature type="transmembrane region" description="Helical" evidence="1">
    <location>
        <begin position="479"/>
        <end position="502"/>
    </location>
</feature>
<dbReference type="PANTHER" id="PTHR32063:SF4">
    <property type="entry name" value="SLR6043 PROTEIN"/>
    <property type="match status" value="1"/>
</dbReference>
<comment type="caution">
    <text evidence="2">The sequence shown here is derived from an EMBL/GenBank/DDBJ whole genome shotgun (WGS) entry which is preliminary data.</text>
</comment>
<keyword evidence="1" id="KW-1133">Transmembrane helix</keyword>
<feature type="transmembrane region" description="Helical" evidence="1">
    <location>
        <begin position="12"/>
        <end position="29"/>
    </location>
</feature>
<dbReference type="PRINTS" id="PR00702">
    <property type="entry name" value="ACRIFLAVINRP"/>
</dbReference>
<dbReference type="GO" id="GO:0005886">
    <property type="term" value="C:plasma membrane"/>
    <property type="evidence" value="ECO:0007669"/>
    <property type="project" value="TreeGrafter"/>
</dbReference>
<feature type="transmembrane region" description="Helical" evidence="1">
    <location>
        <begin position="988"/>
        <end position="1010"/>
    </location>
</feature>
<accession>A0A7X0H3Y7</accession>
<dbReference type="Gene3D" id="3.30.70.1430">
    <property type="entry name" value="Multidrug efflux transporter AcrB pore domain"/>
    <property type="match status" value="2"/>
</dbReference>
<reference evidence="2 3" key="1">
    <citation type="submission" date="2020-08" db="EMBL/GenBank/DDBJ databases">
        <title>Genomic Encyclopedia of Type Strains, Phase IV (KMG-IV): sequencing the most valuable type-strain genomes for metagenomic binning, comparative biology and taxonomic classification.</title>
        <authorList>
            <person name="Goeker M."/>
        </authorList>
    </citation>
    <scope>NUCLEOTIDE SEQUENCE [LARGE SCALE GENOMIC DNA]</scope>
    <source>
        <strain evidence="2 3">DSM 103725</strain>
    </source>
</reference>
<dbReference type="Gene3D" id="1.20.1640.10">
    <property type="entry name" value="Multidrug efflux transporter AcrB transmembrane domain"/>
    <property type="match status" value="2"/>
</dbReference>
<dbReference type="SUPFAM" id="SSF82693">
    <property type="entry name" value="Multidrug efflux transporter AcrB pore domain, PN1, PN2, PC1 and PC2 subdomains"/>
    <property type="match status" value="2"/>
</dbReference>
<dbReference type="Proteomes" id="UP000541810">
    <property type="component" value="Unassembled WGS sequence"/>
</dbReference>
<evidence type="ECO:0000256" key="1">
    <source>
        <dbReference type="SAM" id="Phobius"/>
    </source>
</evidence>
<feature type="transmembrane region" description="Helical" evidence="1">
    <location>
        <begin position="446"/>
        <end position="467"/>
    </location>
</feature>
<dbReference type="AlphaFoldDB" id="A0A7X0H3Y7"/>
<sequence>MLKAVIRFSLNYSSLVLIAAVLVVAYAGYRLPHMSVDVFPELNAPTVTIMTESGGLSADEVEQYVTFPIETSVNGMTGVRRVRSASAIGLSIVWVDLDWGADLYDARQLVSERLNAARGSLPEDTEPFITPITSIAGEIMLVSLSSPSREVSSMDLRAYAEFDLRNKILAVPGVAQVVAIGGELPEYQVNVDQERLRLFDLTISDVVQAAGGSHSTASGGYLVDVDHFEIPIRQQSRVTRPQDIANTIIKYHDGVPVTIGQVAEVRLGPALRRGTASEGGQSAVILSIQKSPGTNTLALTDQLDILFDQIEPTLPGGAELNRDVVRQSHFIDRSIDNVTKVLLEAVVIVLVVLVLFLMNVRTTLITLTAIPISLAVGLLIMDGMNLGLNVMTLGGLTVAIGVLVDDAIIDVENVFRRLKQNRGRPESDRRDAVEVIFDASNEIRPAMVFATLIIVMVFVPLLALQGLEGRFFQPLALTYMVSIGASLLVALTVVPALCRFLLKGRLGGGGQHEDRDGFLVRLLKRSYEPSLRYAIRLRVWVIGGAGLATVGALLLASTYGTSFLPSFNEGTFTVFLLAPPGTSIIESDRLATEVEKQLVEIDGVRSVSRRTGRAERDEHAEPVSNSEIEVTVEDGRDRHEVREGIDRVLGAIPGITTMVGQPIEHRLSHVLSGTPAAITINVYGEELSELRRVAKKVEGELQALPGARDVNANREVMITSLPIRYRHAELAAVGLSPADAAEQVREAIYGERVDVVNEGIRQYDLVVRLAPDQRESIRQVRDLLLRGRGGATVRLRDVADIGPERSSNLITRENAQRKAVISLNVAEDSNLGDLVEQVRERVDPIVAEAGMTVSYGGQFEAQQSASRTILVAGLVVAVVMLLLLQISTGSMRAAVLVMLNMPLALIGGIVAIYLTEGGGAVSNTLALLGVGGDYIPPVISIASMVGFITLFGIAVRNGILLINHYNHLMQEEGVAPDEAVVQGSMERLVPILMTAISAALGLVPLALAAGEPGSELLAPLAIVTLGGLLTSTFLNLIVVPAGYALVFRCQAEPRRAPGPGASIH</sequence>
<feature type="transmembrane region" description="Helical" evidence="1">
    <location>
        <begin position="893"/>
        <end position="914"/>
    </location>
</feature>
<name>A0A7X0H3Y7_9BACT</name>
<organism evidence="2 3">
    <name type="scientific">Algisphaera agarilytica</name>
    <dbReference type="NCBI Taxonomy" id="1385975"/>
    <lineage>
        <taxon>Bacteria</taxon>
        <taxon>Pseudomonadati</taxon>
        <taxon>Planctomycetota</taxon>
        <taxon>Phycisphaerae</taxon>
        <taxon>Phycisphaerales</taxon>
        <taxon>Phycisphaeraceae</taxon>
        <taxon>Algisphaera</taxon>
    </lineage>
</organism>
<protein>
    <submittedName>
        <fullName evidence="2">HME family heavy-metal exporter</fullName>
    </submittedName>
</protein>
<keyword evidence="1" id="KW-0812">Transmembrane</keyword>
<keyword evidence="1" id="KW-0472">Membrane</keyword>
<feature type="transmembrane region" description="Helical" evidence="1">
    <location>
        <begin position="341"/>
        <end position="357"/>
    </location>
</feature>
<dbReference type="Pfam" id="PF00873">
    <property type="entry name" value="ACR_tran"/>
    <property type="match status" value="1"/>
</dbReference>
<feature type="transmembrane region" description="Helical" evidence="1">
    <location>
        <begin position="539"/>
        <end position="559"/>
    </location>
</feature>
<feature type="transmembrane region" description="Helical" evidence="1">
    <location>
        <begin position="387"/>
        <end position="409"/>
    </location>
</feature>
<evidence type="ECO:0000313" key="3">
    <source>
        <dbReference type="Proteomes" id="UP000541810"/>
    </source>
</evidence>
<gene>
    <name evidence="2" type="ORF">HNQ40_000649</name>
</gene>
<feature type="transmembrane region" description="Helical" evidence="1">
    <location>
        <begin position="934"/>
        <end position="955"/>
    </location>
</feature>
<feature type="transmembrane region" description="Helical" evidence="1">
    <location>
        <begin position="364"/>
        <end position="381"/>
    </location>
</feature>
<feature type="transmembrane region" description="Helical" evidence="1">
    <location>
        <begin position="868"/>
        <end position="886"/>
    </location>
</feature>
<dbReference type="Gene3D" id="3.30.70.1320">
    <property type="entry name" value="Multidrug efflux transporter AcrB pore domain like"/>
    <property type="match status" value="1"/>
</dbReference>
<dbReference type="SUPFAM" id="SSF82714">
    <property type="entry name" value="Multidrug efflux transporter AcrB TolC docking domain, DN and DC subdomains"/>
    <property type="match status" value="2"/>
</dbReference>
<dbReference type="SUPFAM" id="SSF82866">
    <property type="entry name" value="Multidrug efflux transporter AcrB transmembrane domain"/>
    <property type="match status" value="2"/>
</dbReference>
<dbReference type="GO" id="GO:0042910">
    <property type="term" value="F:xenobiotic transmembrane transporter activity"/>
    <property type="evidence" value="ECO:0007669"/>
    <property type="project" value="TreeGrafter"/>
</dbReference>
<dbReference type="InterPro" id="IPR027463">
    <property type="entry name" value="AcrB_DN_DC_subdom"/>
</dbReference>